<feature type="binding site" evidence="4">
    <location>
        <begin position="10"/>
        <end position="14"/>
    </location>
    <ligand>
        <name>ATP</name>
        <dbReference type="ChEBI" id="CHEBI:30616"/>
    </ligand>
</feature>
<sequence length="185" mass="21398">MKSMAVVEKKRALRKEIAGYKRLMTQEAKHAECMICVKEIEEAEAFLESKIILAYWPLYDEIDLRPLILKWHPEKTFLLPQVAGEKLELRYFKGEDSLVPQGKYGIMEPRTEIFTKYDKVDLVLVPGLAFDHLGYRLGRGAGYYDKLLPKLYKAVKIGVGFRFQMVKEVPVEPHDEVLDIVIVPK</sequence>
<keyword evidence="6" id="KW-0436">Ligase</keyword>
<dbReference type="PANTHER" id="PTHR23407:SF1">
    <property type="entry name" value="5-FORMYLTETRAHYDROFOLATE CYCLO-LIGASE"/>
    <property type="match status" value="1"/>
</dbReference>
<comment type="catalytic activity">
    <reaction evidence="5">
        <text>(6S)-5-formyl-5,6,7,8-tetrahydrofolate + ATP = (6R)-5,10-methenyltetrahydrofolate + ADP + phosphate</text>
        <dbReference type="Rhea" id="RHEA:10488"/>
        <dbReference type="ChEBI" id="CHEBI:30616"/>
        <dbReference type="ChEBI" id="CHEBI:43474"/>
        <dbReference type="ChEBI" id="CHEBI:57455"/>
        <dbReference type="ChEBI" id="CHEBI:57457"/>
        <dbReference type="ChEBI" id="CHEBI:456216"/>
        <dbReference type="EC" id="6.3.3.2"/>
    </reaction>
</comment>
<feature type="binding site" evidence="4">
    <location>
        <begin position="136"/>
        <end position="144"/>
    </location>
    <ligand>
        <name>ATP</name>
        <dbReference type="ChEBI" id="CHEBI:30616"/>
    </ligand>
</feature>
<evidence type="ECO:0000313" key="7">
    <source>
        <dbReference type="Proteomes" id="UP000191055"/>
    </source>
</evidence>
<dbReference type="AlphaFoldDB" id="A0A1T5HFC2"/>
<accession>A0A1T5HFC2</accession>
<comment type="cofactor">
    <cofactor evidence="5">
        <name>Mg(2+)</name>
        <dbReference type="ChEBI" id="CHEBI:18420"/>
    </cofactor>
</comment>
<dbReference type="PANTHER" id="PTHR23407">
    <property type="entry name" value="ATPASE INHIBITOR/5-FORMYLTETRAHYDROFOLATE CYCLO-LIGASE"/>
    <property type="match status" value="1"/>
</dbReference>
<evidence type="ECO:0000256" key="1">
    <source>
        <dbReference type="ARBA" id="ARBA00010638"/>
    </source>
</evidence>
<comment type="similarity">
    <text evidence="1 5">Belongs to the 5-formyltetrahydrofolate cyclo-ligase family.</text>
</comment>
<evidence type="ECO:0000256" key="2">
    <source>
        <dbReference type="ARBA" id="ARBA00022741"/>
    </source>
</evidence>
<dbReference type="InterPro" id="IPR002698">
    <property type="entry name" value="FTHF_cligase"/>
</dbReference>
<dbReference type="PIRSF" id="PIRSF006806">
    <property type="entry name" value="FTHF_cligase"/>
    <property type="match status" value="1"/>
</dbReference>
<evidence type="ECO:0000313" key="6">
    <source>
        <dbReference type="EMBL" id="SKC19270.1"/>
    </source>
</evidence>
<dbReference type="InterPro" id="IPR024185">
    <property type="entry name" value="FTHF_cligase-like_sf"/>
</dbReference>
<dbReference type="GO" id="GO:0035999">
    <property type="term" value="P:tetrahydrofolate interconversion"/>
    <property type="evidence" value="ECO:0007669"/>
    <property type="project" value="TreeGrafter"/>
</dbReference>
<protein>
    <recommendedName>
        <fullName evidence="5">5-formyltetrahydrofolate cyclo-ligase</fullName>
        <ecNumber evidence="5">6.3.3.2</ecNumber>
    </recommendedName>
</protein>
<keyword evidence="7" id="KW-1185">Reference proteome</keyword>
<dbReference type="SUPFAM" id="SSF100950">
    <property type="entry name" value="NagB/RpiA/CoA transferase-like"/>
    <property type="match status" value="1"/>
</dbReference>
<dbReference type="Pfam" id="PF01812">
    <property type="entry name" value="5-FTHF_cyc-lig"/>
    <property type="match status" value="1"/>
</dbReference>
<dbReference type="Gene3D" id="3.40.50.10420">
    <property type="entry name" value="NagB/RpiA/CoA transferase-like"/>
    <property type="match status" value="1"/>
</dbReference>
<evidence type="ECO:0000256" key="3">
    <source>
        <dbReference type="ARBA" id="ARBA00022840"/>
    </source>
</evidence>
<dbReference type="GO" id="GO:0005524">
    <property type="term" value="F:ATP binding"/>
    <property type="evidence" value="ECO:0007669"/>
    <property type="project" value="UniProtKB-KW"/>
</dbReference>
<dbReference type="GO" id="GO:0030272">
    <property type="term" value="F:5-formyltetrahydrofolate cyclo-ligase activity"/>
    <property type="evidence" value="ECO:0007669"/>
    <property type="project" value="UniProtKB-EC"/>
</dbReference>
<dbReference type="RefSeq" id="WP_232468376.1">
    <property type="nucleotide sequence ID" value="NZ_CP021904.1"/>
</dbReference>
<proteinExistence type="inferred from homology"/>
<evidence type="ECO:0000256" key="5">
    <source>
        <dbReference type="RuleBase" id="RU361279"/>
    </source>
</evidence>
<dbReference type="STRING" id="889453.SAMN03080601_02262"/>
<keyword evidence="5" id="KW-0460">Magnesium</keyword>
<dbReference type="GO" id="GO:0009396">
    <property type="term" value="P:folic acid-containing compound biosynthetic process"/>
    <property type="evidence" value="ECO:0007669"/>
    <property type="project" value="TreeGrafter"/>
</dbReference>
<keyword evidence="2 4" id="KW-0547">Nucleotide-binding</keyword>
<feature type="binding site" evidence="4">
    <location>
        <position position="61"/>
    </location>
    <ligand>
        <name>substrate</name>
    </ligand>
</feature>
<reference evidence="6 7" key="1">
    <citation type="submission" date="2017-02" db="EMBL/GenBank/DDBJ databases">
        <authorList>
            <person name="Peterson S.W."/>
        </authorList>
    </citation>
    <scope>NUCLEOTIDE SEQUENCE [LARGE SCALE GENOMIC DNA]</scope>
    <source>
        <strain evidence="6 7">DSM 24412</strain>
    </source>
</reference>
<keyword evidence="5" id="KW-0479">Metal-binding</keyword>
<dbReference type="NCBIfam" id="TIGR02727">
    <property type="entry name" value="MTHFS_bact"/>
    <property type="match status" value="1"/>
</dbReference>
<dbReference type="InterPro" id="IPR037171">
    <property type="entry name" value="NagB/RpiA_transferase-like"/>
</dbReference>
<dbReference type="EC" id="6.3.3.2" evidence="5"/>
<organism evidence="6 7">
    <name type="scientific">Alkalitalea saponilacus</name>
    <dbReference type="NCBI Taxonomy" id="889453"/>
    <lineage>
        <taxon>Bacteria</taxon>
        <taxon>Pseudomonadati</taxon>
        <taxon>Bacteroidota</taxon>
        <taxon>Bacteroidia</taxon>
        <taxon>Marinilabiliales</taxon>
        <taxon>Marinilabiliaceae</taxon>
        <taxon>Alkalitalea</taxon>
    </lineage>
</organism>
<dbReference type="GO" id="GO:0046872">
    <property type="term" value="F:metal ion binding"/>
    <property type="evidence" value="ECO:0007669"/>
    <property type="project" value="UniProtKB-KW"/>
</dbReference>
<gene>
    <name evidence="6" type="ORF">SAMN03080601_02262</name>
</gene>
<dbReference type="EMBL" id="FUYV01000013">
    <property type="protein sequence ID" value="SKC19270.1"/>
    <property type="molecule type" value="Genomic_DNA"/>
</dbReference>
<name>A0A1T5HFC2_9BACT</name>
<dbReference type="Proteomes" id="UP000191055">
    <property type="component" value="Unassembled WGS sequence"/>
</dbReference>
<keyword evidence="3 4" id="KW-0067">ATP-binding</keyword>
<evidence type="ECO:0000256" key="4">
    <source>
        <dbReference type="PIRSR" id="PIRSR006806-1"/>
    </source>
</evidence>